<comment type="caution">
    <text evidence="1">The sequence shown here is derived from an EMBL/GenBank/DDBJ whole genome shotgun (WGS) entry which is preliminary data.</text>
</comment>
<protein>
    <submittedName>
        <fullName evidence="1">Uncharacterized protein</fullName>
    </submittedName>
</protein>
<dbReference type="Proteomes" id="UP000180194">
    <property type="component" value="Unassembled WGS sequence"/>
</dbReference>
<gene>
    <name evidence="1" type="ORF">BBV17_10180</name>
</gene>
<name>A0ABX3CXZ3_9BACI</name>
<dbReference type="EMBL" id="MBRJ01000007">
    <property type="protein sequence ID" value="OHX50164.1"/>
    <property type="molecule type" value="Genomic_DNA"/>
</dbReference>
<evidence type="ECO:0000313" key="1">
    <source>
        <dbReference type="EMBL" id="OHX50164.1"/>
    </source>
</evidence>
<organism evidence="1 2">
    <name type="scientific">Cytobacillus oceanisediminis</name>
    <dbReference type="NCBI Taxonomy" id="665099"/>
    <lineage>
        <taxon>Bacteria</taxon>
        <taxon>Bacillati</taxon>
        <taxon>Bacillota</taxon>
        <taxon>Bacilli</taxon>
        <taxon>Bacillales</taxon>
        <taxon>Bacillaceae</taxon>
        <taxon>Cytobacillus</taxon>
    </lineage>
</organism>
<sequence>MKCEGNCTGMTSIRRALPEVFFPSERDWLVFRPWEPQLDRLVTSRGQALEQKNKDRDSKLFPVFLYSNWLEY</sequence>
<keyword evidence="2" id="KW-1185">Reference proteome</keyword>
<evidence type="ECO:0000313" key="2">
    <source>
        <dbReference type="Proteomes" id="UP000180194"/>
    </source>
</evidence>
<accession>A0ABX3CXZ3</accession>
<proteinExistence type="predicted"/>
<reference evidence="1 2" key="1">
    <citation type="submission" date="2016-07" db="EMBL/GenBank/DDBJ databases">
        <title>Bacillus oceanisediminis whole genome.</title>
        <authorList>
            <person name="Pal Y."/>
            <person name="Verma A."/>
            <person name="Mual P."/>
            <person name="Srinivasan K."/>
        </authorList>
    </citation>
    <scope>NUCLEOTIDE SEQUENCE [LARGE SCALE GENOMIC DNA]</scope>
    <source>
        <strain evidence="1 2">Bhandara28</strain>
    </source>
</reference>